<reference evidence="7" key="1">
    <citation type="submission" date="2022-05" db="EMBL/GenBank/DDBJ databases">
        <authorList>
            <person name="Oliphant S.A."/>
            <person name="Watson-Haigh N.S."/>
            <person name="Sumby K.M."/>
            <person name="Gardner J.M."/>
            <person name="Jiranek V."/>
        </authorList>
    </citation>
    <scope>NUCLEOTIDE SEQUENCE</scope>
    <source>
        <strain evidence="7">KI4_B1</strain>
    </source>
</reference>
<protein>
    <submittedName>
        <fullName evidence="7">Lactate dehydrogenase</fullName>
    </submittedName>
</protein>
<organism evidence="7 8">
    <name type="scientific">Fructilactobacillus cliffordii</name>
    <dbReference type="NCBI Taxonomy" id="2940299"/>
    <lineage>
        <taxon>Bacteria</taxon>
        <taxon>Bacillati</taxon>
        <taxon>Bacillota</taxon>
        <taxon>Bacilli</taxon>
        <taxon>Lactobacillales</taxon>
        <taxon>Lactobacillaceae</taxon>
        <taxon>Fructilactobacillus</taxon>
    </lineage>
</organism>
<dbReference type="GO" id="GO:0051287">
    <property type="term" value="F:NAD binding"/>
    <property type="evidence" value="ECO:0007669"/>
    <property type="project" value="InterPro"/>
</dbReference>
<dbReference type="Pfam" id="PF02826">
    <property type="entry name" value="2-Hacid_dh_C"/>
    <property type="match status" value="1"/>
</dbReference>
<keyword evidence="3" id="KW-0520">NAD</keyword>
<dbReference type="InterPro" id="IPR036291">
    <property type="entry name" value="NAD(P)-bd_dom_sf"/>
</dbReference>
<dbReference type="Pfam" id="PF00389">
    <property type="entry name" value="2-Hacid_dh"/>
    <property type="match status" value="1"/>
</dbReference>
<dbReference type="SUPFAM" id="SSF52283">
    <property type="entry name" value="Formate/glycerate dehydrogenase catalytic domain-like"/>
    <property type="match status" value="1"/>
</dbReference>
<comment type="similarity">
    <text evidence="1 4">Belongs to the D-isomer specific 2-hydroxyacid dehydrogenase family.</text>
</comment>
<dbReference type="RefSeq" id="WP_252766434.1">
    <property type="nucleotide sequence ID" value="NZ_CP097119.1"/>
</dbReference>
<feature type="domain" description="D-isomer specific 2-hydroxyacid dehydrogenase NAD-binding" evidence="6">
    <location>
        <begin position="111"/>
        <end position="298"/>
    </location>
</feature>
<evidence type="ECO:0000313" key="8">
    <source>
        <dbReference type="Proteomes" id="UP001055911"/>
    </source>
</evidence>
<dbReference type="Proteomes" id="UP001055911">
    <property type="component" value="Chromosome"/>
</dbReference>
<evidence type="ECO:0000256" key="2">
    <source>
        <dbReference type="ARBA" id="ARBA00023002"/>
    </source>
</evidence>
<evidence type="ECO:0000256" key="4">
    <source>
        <dbReference type="RuleBase" id="RU003719"/>
    </source>
</evidence>
<dbReference type="PANTHER" id="PTHR43026">
    <property type="entry name" value="2-HYDROXYACID DEHYDROGENASE HOMOLOG 1-RELATED"/>
    <property type="match status" value="1"/>
</dbReference>
<feature type="domain" description="D-isomer specific 2-hydroxyacid dehydrogenase catalytic" evidence="5">
    <location>
        <begin position="13"/>
        <end position="329"/>
    </location>
</feature>
<keyword evidence="8" id="KW-1185">Reference proteome</keyword>
<evidence type="ECO:0000256" key="1">
    <source>
        <dbReference type="ARBA" id="ARBA00005854"/>
    </source>
</evidence>
<dbReference type="GO" id="GO:0008720">
    <property type="term" value="F:D-lactate dehydrogenase (NAD+) activity"/>
    <property type="evidence" value="ECO:0007669"/>
    <property type="project" value="TreeGrafter"/>
</dbReference>
<sequence>MDKITVYNVREFEKPMYEDLNHGRFELNLLTEPLSEANVDTADGSIGVLIDGTTTADAELLAALKNMGIKYCFTRFVGYNNIDLDAANARDIMVARVPSYSPYSVAELALTMGLDLARHVMAATDNTNQGNFFLQPDYFANEIDHLTVGIIGVGHMGAAEAQLWHNLGANVLGFQRHPSDNPDVDFVSLNELLMQSDIVSLHVPYFPGENDLMIGAIEIGNMKSNAVLVNTARGELVDTAAVADALEDGNLAGYAADVIPDENAIDGKQFDSLDDIPDQELLSLMKHYPNVIITPHMGYDTQPATKDMIKVSFQNFQDAIETGETENQIK</sequence>
<evidence type="ECO:0000256" key="3">
    <source>
        <dbReference type="ARBA" id="ARBA00023027"/>
    </source>
</evidence>
<gene>
    <name evidence="7" type="ORF">M3M40_05370</name>
</gene>
<dbReference type="InterPro" id="IPR058205">
    <property type="entry name" value="D-LDH-like"/>
</dbReference>
<dbReference type="InterPro" id="IPR006140">
    <property type="entry name" value="D-isomer_DH_NAD-bd"/>
</dbReference>
<evidence type="ECO:0000259" key="6">
    <source>
        <dbReference type="Pfam" id="PF02826"/>
    </source>
</evidence>
<dbReference type="EMBL" id="CP097119">
    <property type="protein sequence ID" value="USS88917.1"/>
    <property type="molecule type" value="Genomic_DNA"/>
</dbReference>
<dbReference type="InterPro" id="IPR006139">
    <property type="entry name" value="D-isomer_2_OHA_DH_cat_dom"/>
</dbReference>
<keyword evidence="2 4" id="KW-0560">Oxidoreductase</keyword>
<dbReference type="PROSITE" id="PS00671">
    <property type="entry name" value="D_2_HYDROXYACID_DH_3"/>
    <property type="match status" value="1"/>
</dbReference>
<dbReference type="PANTHER" id="PTHR43026:SF1">
    <property type="entry name" value="2-HYDROXYACID DEHYDROGENASE HOMOLOG 1-RELATED"/>
    <property type="match status" value="1"/>
</dbReference>
<dbReference type="InterPro" id="IPR029753">
    <property type="entry name" value="D-isomer_DH_CS"/>
</dbReference>
<name>A0A9Q8ZR07_9LACO</name>
<accession>A0A9Q8ZR07</accession>
<dbReference type="SUPFAM" id="SSF51735">
    <property type="entry name" value="NAD(P)-binding Rossmann-fold domains"/>
    <property type="match status" value="1"/>
</dbReference>
<evidence type="ECO:0000313" key="7">
    <source>
        <dbReference type="EMBL" id="USS88917.1"/>
    </source>
</evidence>
<evidence type="ECO:0000259" key="5">
    <source>
        <dbReference type="Pfam" id="PF00389"/>
    </source>
</evidence>
<proteinExistence type="inferred from homology"/>
<dbReference type="Gene3D" id="3.40.50.720">
    <property type="entry name" value="NAD(P)-binding Rossmann-like Domain"/>
    <property type="match status" value="2"/>
</dbReference>
<dbReference type="AlphaFoldDB" id="A0A9Q8ZR07"/>